<dbReference type="GO" id="GO:0009229">
    <property type="term" value="P:thiamine diphosphate biosynthetic process"/>
    <property type="evidence" value="ECO:0007669"/>
    <property type="project" value="UniProtKB-UniRule"/>
</dbReference>
<comment type="caution">
    <text evidence="7">The sequence shown here is derived from an EMBL/GenBank/DDBJ whole genome shotgun (WGS) entry which is preliminary data.</text>
</comment>
<dbReference type="InterPro" id="IPR002922">
    <property type="entry name" value="Thi4_fam"/>
</dbReference>
<comment type="function">
    <text evidence="6">Involved in the biosynthesis of the thiazole moiety of thiamine. Catalyzes the conversion of NAD and glycine to adenosine diphosphate 5-(2-hydroxyethyl)-4-methylthiazole-2-carboxylate (ADT), an adenylated thiazole intermediate, using free sulfide as a source of sulfur.</text>
</comment>
<dbReference type="RefSeq" id="WP_188680583.1">
    <property type="nucleotide sequence ID" value="NZ_BMNY01000001.1"/>
</dbReference>
<accession>A0AA37BR88</accession>
<dbReference type="PANTHER" id="PTHR43422:SF3">
    <property type="entry name" value="THIAMINE THIAZOLE SYNTHASE"/>
    <property type="match status" value="1"/>
</dbReference>
<keyword evidence="3 6" id="KW-0784">Thiamine biosynthesis</keyword>
<keyword evidence="2 6" id="KW-0479">Metal-binding</keyword>
<evidence type="ECO:0000256" key="6">
    <source>
        <dbReference type="HAMAP-Rule" id="MF_00304"/>
    </source>
</evidence>
<keyword evidence="4 6" id="KW-0408">Iron</keyword>
<keyword evidence="5 6" id="KW-0520">NAD</keyword>
<dbReference type="HAMAP" id="MF_00304">
    <property type="entry name" value="Thi4"/>
    <property type="match status" value="1"/>
</dbReference>
<evidence type="ECO:0000256" key="5">
    <source>
        <dbReference type="ARBA" id="ARBA00023027"/>
    </source>
</evidence>
<dbReference type="Gene3D" id="3.50.50.60">
    <property type="entry name" value="FAD/NAD(P)-binding domain"/>
    <property type="match status" value="1"/>
</dbReference>
<protein>
    <recommendedName>
        <fullName evidence="6">Thiamine thiazole synthase</fullName>
        <ecNumber evidence="6">2.4.2.59</ecNumber>
    </recommendedName>
</protein>
<comment type="subunit">
    <text evidence="6">Homooctamer; tetramer of dimers.</text>
</comment>
<keyword evidence="7" id="KW-0413">Isomerase</keyword>
<reference evidence="7" key="2">
    <citation type="submission" date="2022-09" db="EMBL/GenBank/DDBJ databases">
        <authorList>
            <person name="Sun Q."/>
            <person name="Ohkuma M."/>
        </authorList>
    </citation>
    <scope>NUCLEOTIDE SEQUENCE</scope>
    <source>
        <strain evidence="7">JCM 13583</strain>
    </source>
</reference>
<evidence type="ECO:0000313" key="7">
    <source>
        <dbReference type="EMBL" id="GGM72619.1"/>
    </source>
</evidence>
<organism evidence="7 8">
    <name type="scientific">Thermogymnomonas acidicola</name>
    <dbReference type="NCBI Taxonomy" id="399579"/>
    <lineage>
        <taxon>Archaea</taxon>
        <taxon>Methanobacteriati</taxon>
        <taxon>Thermoplasmatota</taxon>
        <taxon>Thermoplasmata</taxon>
        <taxon>Thermoplasmatales</taxon>
        <taxon>Thermogymnomonas</taxon>
    </lineage>
</organism>
<keyword evidence="8" id="KW-1185">Reference proteome</keyword>
<dbReference type="EMBL" id="BMNY01000001">
    <property type="protein sequence ID" value="GGM72619.1"/>
    <property type="molecule type" value="Genomic_DNA"/>
</dbReference>
<sequence>MVEREDIVEVDEALISQCILEESLEFLRDIITTDLVIVGAGPSGLTASIYASRAGLKTVLIERRLSFGGGMGGGAMHLPTLVIEEPATEILDDIGCRYKRRGEGVATVDSSELMIRLANAAIDAGVRFLHGVTVDDIVFREDGPRVAGVAIEWTASQMASLHTDPLFLKTSAVLDATGHDAEIVSVASRKVPELNILPVGEKSASSSSSERQVVEKTGRVAPGLYCAGMAVSEVHGLPRMGPIFGAMLLSGRKAARIIIRDLRGE</sequence>
<feature type="binding site" description="in other chain" evidence="6">
    <location>
        <begin position="62"/>
        <end position="63"/>
    </location>
    <ligand>
        <name>NAD(+)</name>
        <dbReference type="ChEBI" id="CHEBI:57540"/>
        <note>ligand shared between two adjacent protomers</note>
    </ligand>
</feature>
<dbReference type="PRINTS" id="PR00411">
    <property type="entry name" value="PNDRDTASEI"/>
</dbReference>
<evidence type="ECO:0000256" key="3">
    <source>
        <dbReference type="ARBA" id="ARBA00022977"/>
    </source>
</evidence>
<dbReference type="InterPro" id="IPR036188">
    <property type="entry name" value="FAD/NAD-bd_sf"/>
</dbReference>
<reference evidence="7" key="1">
    <citation type="journal article" date="2014" name="Int. J. Syst. Evol. Microbiol.">
        <title>Complete genome sequence of Corynebacterium casei LMG S-19264T (=DSM 44701T), isolated from a smear-ripened cheese.</title>
        <authorList>
            <consortium name="US DOE Joint Genome Institute (JGI-PGF)"/>
            <person name="Walter F."/>
            <person name="Albersmeier A."/>
            <person name="Kalinowski J."/>
            <person name="Ruckert C."/>
        </authorList>
    </citation>
    <scope>NUCLEOTIDE SEQUENCE</scope>
    <source>
        <strain evidence="7">JCM 13583</strain>
    </source>
</reference>
<dbReference type="GO" id="GO:0005506">
    <property type="term" value="F:iron ion binding"/>
    <property type="evidence" value="ECO:0007669"/>
    <property type="project" value="UniProtKB-UniRule"/>
</dbReference>
<feature type="binding site" description="in other chain" evidence="6">
    <location>
        <position position="43"/>
    </location>
    <ligand>
        <name>NAD(+)</name>
        <dbReference type="ChEBI" id="CHEBI:57540"/>
        <note>ligand shared between two adjacent protomers</note>
    </ligand>
</feature>
<evidence type="ECO:0000256" key="4">
    <source>
        <dbReference type="ARBA" id="ARBA00023004"/>
    </source>
</evidence>
<feature type="binding site" evidence="6">
    <location>
        <begin position="162"/>
        <end position="164"/>
    </location>
    <ligand>
        <name>NAD(+)</name>
        <dbReference type="ChEBI" id="CHEBI:57540"/>
        <note>ligand shared between two adjacent protomers</note>
    </ligand>
</feature>
<evidence type="ECO:0000313" key="8">
    <source>
        <dbReference type="Proteomes" id="UP000632195"/>
    </source>
</evidence>
<keyword evidence="1 6" id="KW-0808">Transferase</keyword>
<dbReference type="GO" id="GO:0016853">
    <property type="term" value="F:isomerase activity"/>
    <property type="evidence" value="ECO:0007669"/>
    <property type="project" value="UniProtKB-KW"/>
</dbReference>
<comment type="similarity">
    <text evidence="6">Belongs to the THI4 family.</text>
</comment>
<dbReference type="Proteomes" id="UP000632195">
    <property type="component" value="Unassembled WGS sequence"/>
</dbReference>
<comment type="caution">
    <text evidence="6">Lacks conserved residue(s) required for the propagation of feature annotation.</text>
</comment>
<dbReference type="NCBIfam" id="TIGR00292">
    <property type="entry name" value="sulfide-dependent adenosine diphosphate thiazole synthase"/>
    <property type="match status" value="1"/>
</dbReference>
<dbReference type="PANTHER" id="PTHR43422">
    <property type="entry name" value="THIAMINE THIAZOLE SYNTHASE"/>
    <property type="match status" value="1"/>
</dbReference>
<name>A0AA37BR88_9ARCH</name>
<evidence type="ECO:0000256" key="2">
    <source>
        <dbReference type="ARBA" id="ARBA00022723"/>
    </source>
</evidence>
<dbReference type="InterPro" id="IPR022828">
    <property type="entry name" value="Thi4_prok"/>
</dbReference>
<feature type="binding site" description="in other chain" evidence="6">
    <location>
        <position position="179"/>
    </location>
    <ligand>
        <name>Fe cation</name>
        <dbReference type="ChEBI" id="CHEBI:24875"/>
        <note>ligand shared between two adjacent protomers</note>
    </ligand>
</feature>
<dbReference type="PRINTS" id="PR00368">
    <property type="entry name" value="FADPNR"/>
</dbReference>
<feature type="binding site" description="in other chain" evidence="6">
    <location>
        <position position="70"/>
    </location>
    <ligand>
        <name>NAD(+)</name>
        <dbReference type="ChEBI" id="CHEBI:57540"/>
        <note>ligand shared between two adjacent protomers</note>
    </ligand>
</feature>
<dbReference type="EC" id="2.4.2.59" evidence="6"/>
<dbReference type="GO" id="GO:0052837">
    <property type="term" value="P:thiazole biosynthetic process"/>
    <property type="evidence" value="ECO:0007669"/>
    <property type="project" value="UniProtKB-UniRule"/>
</dbReference>
<comment type="catalytic activity">
    <reaction evidence="6">
        <text>hydrogen sulfide + glycine + NAD(+) = ADP-5-ethyl-4-methylthiazole-2-carboxylate + nicotinamide + 3 H2O + H(+)</text>
        <dbReference type="Rhea" id="RHEA:55704"/>
        <dbReference type="ChEBI" id="CHEBI:15377"/>
        <dbReference type="ChEBI" id="CHEBI:15378"/>
        <dbReference type="ChEBI" id="CHEBI:17154"/>
        <dbReference type="ChEBI" id="CHEBI:29919"/>
        <dbReference type="ChEBI" id="CHEBI:57305"/>
        <dbReference type="ChEBI" id="CHEBI:57540"/>
        <dbReference type="ChEBI" id="CHEBI:139151"/>
        <dbReference type="EC" id="2.4.2.59"/>
    </reaction>
</comment>
<comment type="cofactor">
    <cofactor evidence="6">
        <name>Fe(2+)</name>
        <dbReference type="ChEBI" id="CHEBI:29033"/>
    </cofactor>
</comment>
<feature type="binding site" evidence="6">
    <location>
        <position position="164"/>
    </location>
    <ligand>
        <name>Fe cation</name>
        <dbReference type="ChEBI" id="CHEBI:24875"/>
        <note>ligand shared between two adjacent protomers</note>
    </ligand>
</feature>
<dbReference type="Pfam" id="PF01946">
    <property type="entry name" value="Thi4"/>
    <property type="match status" value="1"/>
</dbReference>
<dbReference type="SUPFAM" id="SSF51905">
    <property type="entry name" value="FAD/NAD(P)-binding domain"/>
    <property type="match status" value="1"/>
</dbReference>
<dbReference type="AlphaFoldDB" id="A0AA37BR88"/>
<dbReference type="GO" id="GO:0009228">
    <property type="term" value="P:thiamine biosynthetic process"/>
    <property type="evidence" value="ECO:0007669"/>
    <property type="project" value="UniProtKB-KW"/>
</dbReference>
<comment type="pathway">
    <text evidence="6">Cofactor biosynthesis; thiamine diphosphate biosynthesis.</text>
</comment>
<proteinExistence type="inferred from homology"/>
<gene>
    <name evidence="6" type="primary">thi4</name>
    <name evidence="7" type="ORF">GCM10007108_08430</name>
</gene>
<feature type="binding site" description="in other chain" evidence="6">
    <location>
        <position position="134"/>
    </location>
    <ligand>
        <name>NAD(+)</name>
        <dbReference type="ChEBI" id="CHEBI:57540"/>
        <note>ligand shared between two adjacent protomers</note>
    </ligand>
</feature>
<feature type="binding site" description="in other chain" evidence="6">
    <location>
        <position position="229"/>
    </location>
    <ligand>
        <name>NAD(+)</name>
        <dbReference type="ChEBI" id="CHEBI:57540"/>
        <note>ligand shared between two adjacent protomers</note>
    </ligand>
</feature>
<dbReference type="GO" id="GO:0016763">
    <property type="term" value="F:pentosyltransferase activity"/>
    <property type="evidence" value="ECO:0007669"/>
    <property type="project" value="UniProtKB-UniRule"/>
</dbReference>
<feature type="binding site" evidence="6">
    <location>
        <position position="239"/>
    </location>
    <ligand>
        <name>glycine</name>
        <dbReference type="ChEBI" id="CHEBI:57305"/>
    </ligand>
</feature>
<evidence type="ECO:0000256" key="1">
    <source>
        <dbReference type="ARBA" id="ARBA00022679"/>
    </source>
</evidence>